<reference evidence="3" key="1">
    <citation type="journal article" date="2021" name="Proc. Natl. Acad. Sci. U.S.A.">
        <title>Three genomes in the algal genus Volvox reveal the fate of a haploid sex-determining region after a transition to homothallism.</title>
        <authorList>
            <person name="Yamamoto K."/>
            <person name="Hamaji T."/>
            <person name="Kawai-Toyooka H."/>
            <person name="Matsuzaki R."/>
            <person name="Takahashi F."/>
            <person name="Nishimura Y."/>
            <person name="Kawachi M."/>
            <person name="Noguchi H."/>
            <person name="Minakuchi Y."/>
            <person name="Umen J.G."/>
            <person name="Toyoda A."/>
            <person name="Nozaki H."/>
        </authorList>
    </citation>
    <scope>NUCLEOTIDE SEQUENCE</scope>
    <source>
        <strain evidence="3">NIES-3786</strain>
    </source>
</reference>
<dbReference type="Proteomes" id="UP000747110">
    <property type="component" value="Unassembled WGS sequence"/>
</dbReference>
<evidence type="ECO:0000256" key="1">
    <source>
        <dbReference type="SAM" id="MobiDB-lite"/>
    </source>
</evidence>
<name>A0A8J4FQ50_9CHLO</name>
<accession>A0A8J4FQ50</accession>
<feature type="compositionally biased region" description="Low complexity" evidence="1">
    <location>
        <begin position="17"/>
        <end position="32"/>
    </location>
</feature>
<dbReference type="EMBL" id="BNCP01000033">
    <property type="protein sequence ID" value="GIL85577.1"/>
    <property type="molecule type" value="Genomic_DNA"/>
</dbReference>
<dbReference type="SUPFAM" id="SSF56112">
    <property type="entry name" value="Protein kinase-like (PK-like)"/>
    <property type="match status" value="1"/>
</dbReference>
<dbReference type="InterPro" id="IPR011009">
    <property type="entry name" value="Kinase-like_dom_sf"/>
</dbReference>
<evidence type="ECO:0000259" key="2">
    <source>
        <dbReference type="PROSITE" id="PS50011"/>
    </source>
</evidence>
<evidence type="ECO:0000313" key="3">
    <source>
        <dbReference type="EMBL" id="GIL85577.1"/>
    </source>
</evidence>
<protein>
    <recommendedName>
        <fullName evidence="2">Protein kinase domain-containing protein</fullName>
    </recommendedName>
</protein>
<organism evidence="3 4">
    <name type="scientific">Volvox reticuliferus</name>
    <dbReference type="NCBI Taxonomy" id="1737510"/>
    <lineage>
        <taxon>Eukaryota</taxon>
        <taxon>Viridiplantae</taxon>
        <taxon>Chlorophyta</taxon>
        <taxon>core chlorophytes</taxon>
        <taxon>Chlorophyceae</taxon>
        <taxon>CS clade</taxon>
        <taxon>Chlamydomonadales</taxon>
        <taxon>Volvocaceae</taxon>
        <taxon>Volvox</taxon>
    </lineage>
</organism>
<keyword evidence="4" id="KW-1185">Reference proteome</keyword>
<feature type="non-terminal residue" evidence="3">
    <location>
        <position position="1"/>
    </location>
</feature>
<dbReference type="OrthoDB" id="1924919at2759"/>
<dbReference type="PROSITE" id="PS50011">
    <property type="entry name" value="PROTEIN_KINASE_DOM"/>
    <property type="match status" value="1"/>
</dbReference>
<gene>
    <name evidence="3" type="ORF">Vretifemale_14074</name>
</gene>
<evidence type="ECO:0000313" key="4">
    <source>
        <dbReference type="Proteomes" id="UP000747110"/>
    </source>
</evidence>
<feature type="region of interest" description="Disordered" evidence="1">
    <location>
        <begin position="1"/>
        <end position="32"/>
    </location>
</feature>
<sequence>DNEVEGYELDKEDCSTHHQSGPSSSGPSGTCSSASLGGEDMLYIPSGISNSCPPCANNLYTGMAHRDAGASNPPASSMGPDTLVTFFSQKQQEEDVVVAEETQQQRQQEQHFCQSELLNQYSKAVLDIDVMMNCNIVGQLGRGSFGRVDLVSLALPDGSTKLAARKTLPCNNTHSYNLLRSMQAATVSPFAVHYLGACEYPADRIEIFMEFAEGATLEH</sequence>
<dbReference type="InterPro" id="IPR000719">
    <property type="entry name" value="Prot_kinase_dom"/>
</dbReference>
<feature type="domain" description="Protein kinase" evidence="2">
    <location>
        <begin position="134"/>
        <end position="219"/>
    </location>
</feature>
<feature type="non-terminal residue" evidence="3">
    <location>
        <position position="219"/>
    </location>
</feature>
<proteinExistence type="predicted"/>
<dbReference type="GO" id="GO:0004672">
    <property type="term" value="F:protein kinase activity"/>
    <property type="evidence" value="ECO:0007669"/>
    <property type="project" value="InterPro"/>
</dbReference>
<dbReference type="GO" id="GO:0005524">
    <property type="term" value="F:ATP binding"/>
    <property type="evidence" value="ECO:0007669"/>
    <property type="project" value="InterPro"/>
</dbReference>
<dbReference type="AlphaFoldDB" id="A0A8J4FQ50"/>
<comment type="caution">
    <text evidence="3">The sequence shown here is derived from an EMBL/GenBank/DDBJ whole genome shotgun (WGS) entry which is preliminary data.</text>
</comment>